<accession>A0A0F9QLM3</accession>
<sequence length="294" mass="34012">MSYVVKYDILPSRTINNTLEPDQGRIKKLEDLEKFFTKLEISILGEGVRNPIVINAMSKDDITPRYGGSRLMIAQKHNLDIPCIIADFDNIFPDSKILSDIQTIYKCFKDRPKKIFLKPHGINMSGCQHVHLKEDEMSWTYTTRYVVIPSKFILNECKPEIRAQNYIDTLNKNNGFYDKLEESILREGIRNPILVWAGYYPPAKITRLPSEMQEDPNKILVCYDSGGSRLSVAQKHNMDIPCIIADFVDRFSEEKILETEQDIFSCYRDWPATVEFNSHGVQITNLPQTHMKNK</sequence>
<evidence type="ECO:0000313" key="1">
    <source>
        <dbReference type="EMBL" id="KKN37867.1"/>
    </source>
</evidence>
<dbReference type="EMBL" id="LAZR01001865">
    <property type="protein sequence ID" value="KKN37867.1"/>
    <property type="molecule type" value="Genomic_DNA"/>
</dbReference>
<proteinExistence type="predicted"/>
<organism evidence="1">
    <name type="scientific">marine sediment metagenome</name>
    <dbReference type="NCBI Taxonomy" id="412755"/>
    <lineage>
        <taxon>unclassified sequences</taxon>
        <taxon>metagenomes</taxon>
        <taxon>ecological metagenomes</taxon>
    </lineage>
</organism>
<name>A0A0F9QLM3_9ZZZZ</name>
<comment type="caution">
    <text evidence="1">The sequence shown here is derived from an EMBL/GenBank/DDBJ whole genome shotgun (WGS) entry which is preliminary data.</text>
</comment>
<protein>
    <submittedName>
        <fullName evidence="1">Uncharacterized protein</fullName>
    </submittedName>
</protein>
<dbReference type="AlphaFoldDB" id="A0A0F9QLM3"/>
<gene>
    <name evidence="1" type="ORF">LCGC14_0759090</name>
</gene>
<reference evidence="1" key="1">
    <citation type="journal article" date="2015" name="Nature">
        <title>Complex archaea that bridge the gap between prokaryotes and eukaryotes.</title>
        <authorList>
            <person name="Spang A."/>
            <person name="Saw J.H."/>
            <person name="Jorgensen S.L."/>
            <person name="Zaremba-Niedzwiedzka K."/>
            <person name="Martijn J."/>
            <person name="Lind A.E."/>
            <person name="van Eijk R."/>
            <person name="Schleper C."/>
            <person name="Guy L."/>
            <person name="Ettema T.J."/>
        </authorList>
    </citation>
    <scope>NUCLEOTIDE SEQUENCE</scope>
</reference>